<organism evidence="1 2">
    <name type="scientific">Stutzerimonas balearica</name>
    <dbReference type="NCBI Taxonomy" id="74829"/>
    <lineage>
        <taxon>Bacteria</taxon>
        <taxon>Pseudomonadati</taxon>
        <taxon>Pseudomonadota</taxon>
        <taxon>Gammaproteobacteria</taxon>
        <taxon>Pseudomonadales</taxon>
        <taxon>Pseudomonadaceae</taxon>
        <taxon>Stutzerimonas</taxon>
    </lineage>
</organism>
<accession>A0A9X7UZ92</accession>
<evidence type="ECO:0000313" key="2">
    <source>
        <dbReference type="Proteomes" id="UP000595933"/>
    </source>
</evidence>
<name>A0A9X7UZ92_9GAMM</name>
<gene>
    <name evidence="1" type="ORF">I6H70_11075</name>
</gene>
<evidence type="ECO:0000313" key="1">
    <source>
        <dbReference type="EMBL" id="QQN49112.1"/>
    </source>
</evidence>
<proteinExistence type="predicted"/>
<sequence>MGLFNMFKRKQNNPELENIVVGWFRTETSKLLGLEANTKEYNDACQSAGETLQATLLPVLDKQLMQDVADTLSSISSDRFNEIFGEYMILLFVRFSVISKEIVSGRVNAEEATPNILAGVLHDQLKNLIKQVK</sequence>
<reference evidence="1 2" key="1">
    <citation type="submission" date="2020-12" db="EMBL/GenBank/DDBJ databases">
        <title>FDA dAtabase for Regulatory Grade micrObial Sequences (FDA-ARGOS): Supporting development and validation of Infectious Disease Dx tests.</title>
        <authorList>
            <person name="Sproer C."/>
            <person name="Gronow S."/>
            <person name="Severitt S."/>
            <person name="Schroder I."/>
            <person name="Tallon L."/>
            <person name="Sadzewicz L."/>
            <person name="Zhao X."/>
            <person name="Boylan J."/>
            <person name="Ott S."/>
            <person name="Bowen H."/>
            <person name="Vavikolanu K."/>
            <person name="Mehta A."/>
            <person name="Aluvathingal J."/>
            <person name="Nadendla S."/>
            <person name="Lowell S."/>
            <person name="Myers T."/>
            <person name="Yan Y."/>
            <person name="Sichtig H."/>
        </authorList>
    </citation>
    <scope>NUCLEOTIDE SEQUENCE [LARGE SCALE GENOMIC DNA]</scope>
    <source>
        <strain evidence="1 2">FDAARGOS_1013</strain>
    </source>
</reference>
<dbReference type="RefSeq" id="WP_200290057.1">
    <property type="nucleotide sequence ID" value="NZ_CP067013.1"/>
</dbReference>
<protein>
    <submittedName>
        <fullName evidence="1">Uncharacterized protein</fullName>
    </submittedName>
</protein>
<dbReference type="AlphaFoldDB" id="A0A9X7UZ92"/>
<dbReference type="Proteomes" id="UP000595933">
    <property type="component" value="Chromosome"/>
</dbReference>
<dbReference type="EMBL" id="CP067013">
    <property type="protein sequence ID" value="QQN49112.1"/>
    <property type="molecule type" value="Genomic_DNA"/>
</dbReference>